<gene>
    <name evidence="8" type="ordered locus">Avin_46380</name>
</gene>
<feature type="transmembrane region" description="Helical" evidence="6">
    <location>
        <begin position="205"/>
        <end position="225"/>
    </location>
</feature>
<keyword evidence="4 6" id="KW-1133">Transmembrane helix</keyword>
<dbReference type="EMBL" id="CP001157">
    <property type="protein sequence ID" value="ACO80744.1"/>
    <property type="molecule type" value="Genomic_DNA"/>
</dbReference>
<dbReference type="Proteomes" id="UP000002424">
    <property type="component" value="Chromosome"/>
</dbReference>
<feature type="transmembrane region" description="Helical" evidence="6">
    <location>
        <begin position="237"/>
        <end position="254"/>
    </location>
</feature>
<comment type="subcellular location">
    <subcellularLocation>
        <location evidence="1">Membrane</location>
        <topology evidence="1">Multi-pass membrane protein</topology>
    </subcellularLocation>
</comment>
<evidence type="ECO:0000256" key="3">
    <source>
        <dbReference type="ARBA" id="ARBA00022692"/>
    </source>
</evidence>
<reference evidence="8 9" key="1">
    <citation type="journal article" date="2009" name="J. Bacteriol.">
        <title>Genome sequence of Azotobacter vinelandii, an obligate aerobe specialized to support diverse anaerobic metabolic processes.</title>
        <authorList>
            <person name="Setubal J.C."/>
            <person name="dos Santos P."/>
            <person name="Goldman B.S."/>
            <person name="Ertesvag H."/>
            <person name="Espin G."/>
            <person name="Rubio L.M."/>
            <person name="Valla S."/>
            <person name="Almeida N.F."/>
            <person name="Balasubramanian D."/>
            <person name="Cromes L."/>
            <person name="Curatti L."/>
            <person name="Du Z."/>
            <person name="Godsy E."/>
            <person name="Goodner B."/>
            <person name="Hellner-Burris K."/>
            <person name="Hernandez J.A."/>
            <person name="Houmiel K."/>
            <person name="Imperial J."/>
            <person name="Kennedy C."/>
            <person name="Larson T.J."/>
            <person name="Latreille P."/>
            <person name="Ligon L.S."/>
            <person name="Lu J."/>
            <person name="Maerk M."/>
            <person name="Miller N.M."/>
            <person name="Norton S."/>
            <person name="O'Carroll I.P."/>
            <person name="Paulsen I."/>
            <person name="Raulfs E.C."/>
            <person name="Roemer R."/>
            <person name="Rosser J."/>
            <person name="Segura D."/>
            <person name="Slater S."/>
            <person name="Stricklin S.L."/>
            <person name="Studholme D.J."/>
            <person name="Sun J."/>
            <person name="Viana C.J."/>
            <person name="Wallin E."/>
            <person name="Wang B."/>
            <person name="Wheeler C."/>
            <person name="Zhu H."/>
            <person name="Dean D.R."/>
            <person name="Dixon R."/>
            <person name="Wood D."/>
        </authorList>
    </citation>
    <scope>NUCLEOTIDE SEQUENCE [LARGE SCALE GENOMIC DNA]</scope>
    <source>
        <strain evidence="9">DJ / ATCC BAA-1303</strain>
    </source>
</reference>
<dbReference type="InterPro" id="IPR011701">
    <property type="entry name" value="MFS"/>
</dbReference>
<dbReference type="AlphaFoldDB" id="C1DI11"/>
<feature type="transmembrane region" description="Helical" evidence="6">
    <location>
        <begin position="374"/>
        <end position="398"/>
    </location>
</feature>
<dbReference type="Gene3D" id="1.20.1250.20">
    <property type="entry name" value="MFS general substrate transporter like domains"/>
    <property type="match status" value="2"/>
</dbReference>
<evidence type="ECO:0000256" key="4">
    <source>
        <dbReference type="ARBA" id="ARBA00022989"/>
    </source>
</evidence>
<protein>
    <submittedName>
        <fullName evidence="8">Major facilitator superfamily protein</fullName>
    </submittedName>
</protein>
<dbReference type="SUPFAM" id="SSF103473">
    <property type="entry name" value="MFS general substrate transporter"/>
    <property type="match status" value="1"/>
</dbReference>
<keyword evidence="3 6" id="KW-0812">Transmembrane</keyword>
<dbReference type="InterPro" id="IPR036259">
    <property type="entry name" value="MFS_trans_sf"/>
</dbReference>
<feature type="transmembrane region" description="Helical" evidence="6">
    <location>
        <begin position="15"/>
        <end position="35"/>
    </location>
</feature>
<keyword evidence="2" id="KW-0813">Transport</keyword>
<accession>C1DI11</accession>
<dbReference type="RefSeq" id="WP_012703107.1">
    <property type="nucleotide sequence ID" value="NC_012560.1"/>
</dbReference>
<dbReference type="PANTHER" id="PTHR42718">
    <property type="entry name" value="MAJOR FACILITATOR SUPERFAMILY MULTIDRUG TRANSPORTER MFSC"/>
    <property type="match status" value="1"/>
</dbReference>
<name>C1DI11_AZOVD</name>
<sequence>MAAPAAAPNTLSPRLTIGLVGVLIASFSAGLNEYITQHALLDIKGALAIGYDEGTWLTALYAAAGVCGMAFAPWCSYTFTIRRFTLFAIAAFAFLAFLGPFAPDLETLYLLRILQGLMGGCLPPMLMTVALRFLPPDVKLYGLAAYALTATFTPNIAIPLAALWVEHLGWSWAFWQAIPLCAVCFAAVAYGLPQDPMHLERFRQFDTVGLLTGMPGLCALVLGLLQGDRLDWFESPLITTLLVGGAGLLLAFFVNEATHPLPFFRLDILKRRNFTFGLIALTCILIMIMMTVLIGLPGRYLGALHEYRPLQTAPLTLLVALPQLPALVLVGALCNIPRVDCRWVMAAGTLCCAISCIGFSFLSSDWTRDNFYPLMLLQIVGQPMAIIPILMLATSAVVPAEGVFASSWFNTTRAIASVFGSALTGYLITARGHFHSDVLVGQLGDSAQATELYLHELHERLPEVAASELPGTLGRLVQEQVLTLTLADVFLAASGLALVVFAALLVVPTRIYPPRSPA</sequence>
<evidence type="ECO:0000256" key="5">
    <source>
        <dbReference type="ARBA" id="ARBA00023136"/>
    </source>
</evidence>
<dbReference type="Pfam" id="PF07690">
    <property type="entry name" value="MFS_1"/>
    <property type="match status" value="1"/>
</dbReference>
<keyword evidence="5 6" id="KW-0472">Membrane</keyword>
<dbReference type="eggNOG" id="COG2814">
    <property type="taxonomic scope" value="Bacteria"/>
</dbReference>
<evidence type="ECO:0000313" key="9">
    <source>
        <dbReference type="Proteomes" id="UP000002424"/>
    </source>
</evidence>
<dbReference type="GO" id="GO:0016020">
    <property type="term" value="C:membrane"/>
    <property type="evidence" value="ECO:0007669"/>
    <property type="project" value="UniProtKB-SubCell"/>
</dbReference>
<evidence type="ECO:0000256" key="2">
    <source>
        <dbReference type="ARBA" id="ARBA00022448"/>
    </source>
</evidence>
<dbReference type="KEGG" id="avn:Avin_46380"/>
<evidence type="ECO:0000256" key="6">
    <source>
        <dbReference type="SAM" id="Phobius"/>
    </source>
</evidence>
<organism evidence="8 9">
    <name type="scientific">Azotobacter vinelandii (strain DJ / ATCC BAA-1303)</name>
    <dbReference type="NCBI Taxonomy" id="322710"/>
    <lineage>
        <taxon>Bacteria</taxon>
        <taxon>Pseudomonadati</taxon>
        <taxon>Pseudomonadota</taxon>
        <taxon>Gammaproteobacteria</taxon>
        <taxon>Pseudomonadales</taxon>
        <taxon>Pseudomonadaceae</taxon>
        <taxon>Azotobacter</taxon>
    </lineage>
</organism>
<feature type="transmembrane region" description="Helical" evidence="6">
    <location>
        <begin position="315"/>
        <end position="336"/>
    </location>
</feature>
<dbReference type="EnsemblBacteria" id="ACO80744">
    <property type="protein sequence ID" value="ACO80744"/>
    <property type="gene ID" value="Avin_46380"/>
</dbReference>
<dbReference type="HOGENOM" id="CLU_000960_33_0_6"/>
<dbReference type="GeneID" id="88187519"/>
<dbReference type="OrthoDB" id="9812221at2"/>
<evidence type="ECO:0000256" key="1">
    <source>
        <dbReference type="ARBA" id="ARBA00004141"/>
    </source>
</evidence>
<feature type="transmembrane region" description="Helical" evidence="6">
    <location>
        <begin position="143"/>
        <end position="164"/>
    </location>
</feature>
<dbReference type="InterPro" id="IPR020846">
    <property type="entry name" value="MFS_dom"/>
</dbReference>
<feature type="transmembrane region" description="Helical" evidence="6">
    <location>
        <begin position="489"/>
        <end position="507"/>
    </location>
</feature>
<feature type="transmembrane region" description="Helical" evidence="6">
    <location>
        <begin position="170"/>
        <end position="193"/>
    </location>
</feature>
<feature type="transmembrane region" description="Helical" evidence="6">
    <location>
        <begin position="84"/>
        <end position="103"/>
    </location>
</feature>
<feature type="domain" description="Major facilitator superfamily (MFS) profile" evidence="7">
    <location>
        <begin position="18"/>
        <end position="512"/>
    </location>
</feature>
<keyword evidence="9" id="KW-1185">Reference proteome</keyword>
<feature type="transmembrane region" description="Helical" evidence="6">
    <location>
        <begin position="274"/>
        <end position="295"/>
    </location>
</feature>
<dbReference type="STRING" id="322710.Avin_46380"/>
<feature type="transmembrane region" description="Helical" evidence="6">
    <location>
        <begin position="55"/>
        <end position="77"/>
    </location>
</feature>
<evidence type="ECO:0000259" key="7">
    <source>
        <dbReference type="PROSITE" id="PS50850"/>
    </source>
</evidence>
<dbReference type="PROSITE" id="PS50850">
    <property type="entry name" value="MFS"/>
    <property type="match status" value="1"/>
</dbReference>
<evidence type="ECO:0000313" key="8">
    <source>
        <dbReference type="EMBL" id="ACO80744.1"/>
    </source>
</evidence>
<dbReference type="PANTHER" id="PTHR42718:SF9">
    <property type="entry name" value="MAJOR FACILITATOR SUPERFAMILY MULTIDRUG TRANSPORTER MFSC"/>
    <property type="match status" value="1"/>
</dbReference>
<feature type="transmembrane region" description="Helical" evidence="6">
    <location>
        <begin position="109"/>
        <end position="131"/>
    </location>
</feature>
<feature type="transmembrane region" description="Helical" evidence="6">
    <location>
        <begin position="343"/>
        <end position="362"/>
    </location>
</feature>
<proteinExistence type="predicted"/>
<dbReference type="GO" id="GO:0022857">
    <property type="term" value="F:transmembrane transporter activity"/>
    <property type="evidence" value="ECO:0007669"/>
    <property type="project" value="InterPro"/>
</dbReference>